<dbReference type="InterPro" id="IPR036390">
    <property type="entry name" value="WH_DNA-bd_sf"/>
</dbReference>
<name>A0A6G1WUV5_9HYPH</name>
<dbReference type="SUPFAM" id="SSF46785">
    <property type="entry name" value="Winged helix' DNA-binding domain"/>
    <property type="match status" value="1"/>
</dbReference>
<protein>
    <submittedName>
        <fullName evidence="1">MarR family transcriptional regulator</fullName>
    </submittedName>
</protein>
<reference evidence="1" key="1">
    <citation type="journal article" date="2013" name="Genome Biol.">
        <title>Comparative genomics of the core and accessory genomes of 48 Sinorhizobium strains comprising five genospecies.</title>
        <authorList>
            <person name="Sugawara M."/>
            <person name="Epstein B."/>
            <person name="Badgley B.D."/>
            <person name="Unno T."/>
            <person name="Xu L."/>
            <person name="Reese J."/>
            <person name="Gyaneshwar P."/>
            <person name="Denny R."/>
            <person name="Mudge J."/>
            <person name="Bharti A.K."/>
            <person name="Farmer A.D."/>
            <person name="May G.D."/>
            <person name="Woodward J.E."/>
            <person name="Medigue C."/>
            <person name="Vallenet D."/>
            <person name="Lajus A."/>
            <person name="Rouy Z."/>
            <person name="Martinez-Vaz B."/>
            <person name="Tiffin P."/>
            <person name="Young N.D."/>
            <person name="Sadowsky M.J."/>
        </authorList>
    </citation>
    <scope>NUCLEOTIDE SEQUENCE</scope>
    <source>
        <strain evidence="1">M1</strain>
    </source>
</reference>
<dbReference type="InterPro" id="IPR036388">
    <property type="entry name" value="WH-like_DNA-bd_sf"/>
</dbReference>
<dbReference type="AlphaFoldDB" id="A0A6G1WUV5"/>
<dbReference type="EMBL" id="WISB01000205">
    <property type="protein sequence ID" value="MQW73427.1"/>
    <property type="molecule type" value="Genomic_DNA"/>
</dbReference>
<sequence>MSDNKNVRRLISIVEEFRKLDPEMQAQTILLFLLVVARPGITMKELAQNTELSSASISRNIAALGETHRGGQPGHNLLRAYEDPLDRRTKRVELTAKGRAVCSSLITVLTGAVAAA</sequence>
<evidence type="ECO:0000313" key="1">
    <source>
        <dbReference type="EMBL" id="MQW73427.1"/>
    </source>
</evidence>
<gene>
    <name evidence="1" type="ORF">GHJ91_31350</name>
</gene>
<accession>A0A6G1WUV5</accession>
<organism evidence="1">
    <name type="scientific">Sinorhizobium medicae</name>
    <dbReference type="NCBI Taxonomy" id="110321"/>
    <lineage>
        <taxon>Bacteria</taxon>
        <taxon>Pseudomonadati</taxon>
        <taxon>Pseudomonadota</taxon>
        <taxon>Alphaproteobacteria</taxon>
        <taxon>Hyphomicrobiales</taxon>
        <taxon>Rhizobiaceae</taxon>
        <taxon>Sinorhizobium/Ensifer group</taxon>
        <taxon>Sinorhizobium</taxon>
    </lineage>
</organism>
<comment type="caution">
    <text evidence="1">The sequence shown here is derived from an EMBL/GenBank/DDBJ whole genome shotgun (WGS) entry which is preliminary data.</text>
</comment>
<proteinExistence type="predicted"/>
<dbReference type="Gene3D" id="1.10.10.10">
    <property type="entry name" value="Winged helix-like DNA-binding domain superfamily/Winged helix DNA-binding domain"/>
    <property type="match status" value="1"/>
</dbReference>